<comment type="caution">
    <text evidence="3">The sequence shown here is derived from an EMBL/GenBank/DDBJ whole genome shotgun (WGS) entry which is preliminary data.</text>
</comment>
<keyword evidence="1" id="KW-0175">Coiled coil</keyword>
<feature type="compositionally biased region" description="Acidic residues" evidence="2">
    <location>
        <begin position="108"/>
        <end position="140"/>
    </location>
</feature>
<dbReference type="RefSeq" id="WP_171245201.1">
    <property type="nucleotide sequence ID" value="NZ_JABEPQ010000006.1"/>
</dbReference>
<feature type="compositionally biased region" description="Gly residues" evidence="2">
    <location>
        <begin position="93"/>
        <end position="107"/>
    </location>
</feature>
<protein>
    <recommendedName>
        <fullName evidence="5">WXG100 family type VII secretion target</fullName>
    </recommendedName>
</protein>
<feature type="region of interest" description="Disordered" evidence="2">
    <location>
        <begin position="86"/>
        <end position="235"/>
    </location>
</feature>
<gene>
    <name evidence="3" type="ORF">HJG52_18970</name>
</gene>
<evidence type="ECO:0000313" key="3">
    <source>
        <dbReference type="EMBL" id="NNM48072.1"/>
    </source>
</evidence>
<dbReference type="EMBL" id="JABEPQ010000006">
    <property type="protein sequence ID" value="NNM48072.1"/>
    <property type="molecule type" value="Genomic_DNA"/>
</dbReference>
<sequence>MAGDGKKGMETAKVADIADRLAQAQRELAEAATMADRVVANLRSSWKGEDAQAFFTAWPARRDKVNEAAKGVGTMEKLLRRDIGEQDVASAVSGGGDGGGNGSGDGTGDSDGDGIPDAGDQDDDNDGTPDNRDGDDDNDGTPDSKDKDEDPAYKGKVETPLRERGGNDDTREYTDRGDPDGRDGRGGDDRDDRDRTYRNKDGEDWERGRDYQRTWGDAPDDLTMPDEDKSGGPKAEANVNLVQGKYEKTFGPQGTLGDRDGNYIGYDVGRVEAQGQAGLTFNEDGVKAGASASAAAIAASVSAQYKNSYGTSASGKAYVGAEANADVGVGIGKDGVNAGVHGEAFAGGKAEANISQAVGPVDLGVGAEVSYGIGAHANIGAGITKDHVGVSVDIGATLGLGAGVKFDIGFDPPDVDLNPTHWF</sequence>
<feature type="coiled-coil region" evidence="1">
    <location>
        <begin position="14"/>
        <end position="41"/>
    </location>
</feature>
<proteinExistence type="predicted"/>
<organism evidence="3 4">
    <name type="scientific">Knoellia koreensis</name>
    <dbReference type="NCBI Taxonomy" id="2730921"/>
    <lineage>
        <taxon>Bacteria</taxon>
        <taxon>Bacillati</taxon>
        <taxon>Actinomycetota</taxon>
        <taxon>Actinomycetes</taxon>
        <taxon>Micrococcales</taxon>
        <taxon>Intrasporangiaceae</taxon>
        <taxon>Knoellia</taxon>
    </lineage>
</organism>
<dbReference type="SUPFAM" id="SSF140453">
    <property type="entry name" value="EsxAB dimer-like"/>
    <property type="match status" value="1"/>
</dbReference>
<evidence type="ECO:0000313" key="4">
    <source>
        <dbReference type="Proteomes" id="UP000588586"/>
    </source>
</evidence>
<feature type="compositionally biased region" description="Basic and acidic residues" evidence="2">
    <location>
        <begin position="142"/>
        <end position="212"/>
    </location>
</feature>
<evidence type="ECO:0000256" key="2">
    <source>
        <dbReference type="SAM" id="MobiDB-lite"/>
    </source>
</evidence>
<evidence type="ECO:0000256" key="1">
    <source>
        <dbReference type="SAM" id="Coils"/>
    </source>
</evidence>
<dbReference type="InterPro" id="IPR036689">
    <property type="entry name" value="ESAT-6-like_sf"/>
</dbReference>
<accession>A0A849HL72</accession>
<dbReference type="Proteomes" id="UP000588586">
    <property type="component" value="Unassembled WGS sequence"/>
</dbReference>
<dbReference type="Gene3D" id="1.10.287.1060">
    <property type="entry name" value="ESAT-6-like"/>
    <property type="match status" value="1"/>
</dbReference>
<reference evidence="3 4" key="1">
    <citation type="submission" date="2020-04" db="EMBL/GenBank/DDBJ databases">
        <title>Knoellia sp. isolate from air conditioner.</title>
        <authorList>
            <person name="Chea S."/>
            <person name="Kim D.-U."/>
        </authorList>
    </citation>
    <scope>NUCLEOTIDE SEQUENCE [LARGE SCALE GENOMIC DNA]</scope>
    <source>
        <strain evidence="3 4">DB2414S</strain>
    </source>
</reference>
<name>A0A849HL72_9MICO</name>
<evidence type="ECO:0008006" key="5">
    <source>
        <dbReference type="Google" id="ProtNLM"/>
    </source>
</evidence>
<keyword evidence="4" id="KW-1185">Reference proteome</keyword>
<dbReference type="AlphaFoldDB" id="A0A849HL72"/>